<dbReference type="Pfam" id="PF12867">
    <property type="entry name" value="DinB_2"/>
    <property type="match status" value="1"/>
</dbReference>
<proteinExistence type="predicted"/>
<dbReference type="InterPro" id="IPR042095">
    <property type="entry name" value="SUMF_sf"/>
</dbReference>
<dbReference type="PANTHER" id="PTHR43397">
    <property type="entry name" value="ERGOTHIONEINE BIOSYNTHESIS PROTEIN 1"/>
    <property type="match status" value="1"/>
</dbReference>
<comment type="pathway">
    <text evidence="5">Amino-acid biosynthesis; ergothioneine biosynthesis.</text>
</comment>
<evidence type="ECO:0000256" key="2">
    <source>
        <dbReference type="ARBA" id="ARBA00022679"/>
    </source>
</evidence>
<keyword evidence="3" id="KW-0560">Oxidoreductase</keyword>
<keyword evidence="11" id="KW-1185">Reference proteome</keyword>
<evidence type="ECO:0000313" key="10">
    <source>
        <dbReference type="EMBL" id="WPH04463.1"/>
    </source>
</evidence>
<feature type="compositionally biased region" description="Low complexity" evidence="6">
    <location>
        <begin position="723"/>
        <end position="732"/>
    </location>
</feature>
<keyword evidence="4" id="KW-0408">Iron</keyword>
<feature type="domain" description="Sulfatase-modifying factor enzyme-like" evidence="7">
    <location>
        <begin position="563"/>
        <end position="848"/>
    </location>
</feature>
<evidence type="ECO:0000256" key="3">
    <source>
        <dbReference type="ARBA" id="ARBA00023002"/>
    </source>
</evidence>
<accession>A0AAQ3MCB8</accession>
<reference evidence="10 11" key="1">
    <citation type="submission" date="2023-11" db="EMBL/GenBank/DDBJ databases">
        <title>An acidophilic fungus is an integral part of prey digestion in a carnivorous sundew plant.</title>
        <authorList>
            <person name="Tsai I.J."/>
        </authorList>
    </citation>
    <scope>NUCLEOTIDE SEQUENCE [LARGE SCALE GENOMIC DNA]</scope>
    <source>
        <strain evidence="10">169a</strain>
    </source>
</reference>
<protein>
    <submittedName>
        <fullName evidence="10">Uncharacterized protein</fullName>
    </submittedName>
</protein>
<feature type="domain" description="Histidine-specific methyltransferase SAM-dependent" evidence="8">
    <location>
        <begin position="31"/>
        <end position="337"/>
    </location>
</feature>
<dbReference type="GO" id="GO:0032259">
    <property type="term" value="P:methylation"/>
    <property type="evidence" value="ECO:0007669"/>
    <property type="project" value="UniProtKB-KW"/>
</dbReference>
<dbReference type="InterPro" id="IPR016187">
    <property type="entry name" value="CTDL_fold"/>
</dbReference>
<dbReference type="NCBIfam" id="TIGR03439">
    <property type="entry name" value="methyl_EasF"/>
    <property type="match status" value="1"/>
</dbReference>
<evidence type="ECO:0000256" key="5">
    <source>
        <dbReference type="ARBA" id="ARBA00037882"/>
    </source>
</evidence>
<dbReference type="Proteomes" id="UP001303373">
    <property type="component" value="Chromosome 13"/>
</dbReference>
<evidence type="ECO:0000256" key="4">
    <source>
        <dbReference type="ARBA" id="ARBA00023004"/>
    </source>
</evidence>
<dbReference type="Pfam" id="PF03781">
    <property type="entry name" value="FGE-sulfatase"/>
    <property type="match status" value="1"/>
</dbReference>
<feature type="domain" description="DinB-like" evidence="9">
    <location>
        <begin position="365"/>
        <end position="500"/>
    </location>
</feature>
<dbReference type="SUPFAM" id="SSF56436">
    <property type="entry name" value="C-type lectin-like"/>
    <property type="match status" value="1"/>
</dbReference>
<evidence type="ECO:0000259" key="8">
    <source>
        <dbReference type="Pfam" id="PF10017"/>
    </source>
</evidence>
<dbReference type="InterPro" id="IPR051128">
    <property type="entry name" value="EgtD_Methyltrsf_superfamily"/>
</dbReference>
<dbReference type="InterPro" id="IPR024775">
    <property type="entry name" value="DinB-like"/>
</dbReference>
<evidence type="ECO:0000313" key="11">
    <source>
        <dbReference type="Proteomes" id="UP001303373"/>
    </source>
</evidence>
<name>A0AAQ3MCB8_9PEZI</name>
<evidence type="ECO:0000259" key="9">
    <source>
        <dbReference type="Pfam" id="PF12867"/>
    </source>
</evidence>
<dbReference type="PANTHER" id="PTHR43397:SF1">
    <property type="entry name" value="ERGOTHIONEINE BIOSYNTHESIS PROTEIN 1"/>
    <property type="match status" value="1"/>
</dbReference>
<gene>
    <name evidence="10" type="ORF">R9X50_00735400</name>
</gene>
<evidence type="ECO:0000259" key="7">
    <source>
        <dbReference type="Pfam" id="PF03781"/>
    </source>
</evidence>
<keyword evidence="1" id="KW-0489">Methyltransferase</keyword>
<dbReference type="Gene3D" id="3.40.50.150">
    <property type="entry name" value="Vaccinia Virus protein VP39"/>
    <property type="match status" value="1"/>
</dbReference>
<dbReference type="Pfam" id="PF10017">
    <property type="entry name" value="Methyltransf_33"/>
    <property type="match status" value="1"/>
</dbReference>
<dbReference type="InterPro" id="IPR005532">
    <property type="entry name" value="SUMF_dom"/>
</dbReference>
<organism evidence="10 11">
    <name type="scientific">Acrodontium crateriforme</name>
    <dbReference type="NCBI Taxonomy" id="150365"/>
    <lineage>
        <taxon>Eukaryota</taxon>
        <taxon>Fungi</taxon>
        <taxon>Dikarya</taxon>
        <taxon>Ascomycota</taxon>
        <taxon>Pezizomycotina</taxon>
        <taxon>Dothideomycetes</taxon>
        <taxon>Dothideomycetidae</taxon>
        <taxon>Mycosphaerellales</taxon>
        <taxon>Teratosphaeriaceae</taxon>
        <taxon>Acrodontium</taxon>
    </lineage>
</organism>
<feature type="region of interest" description="Disordered" evidence="6">
    <location>
        <begin position="709"/>
        <end position="732"/>
    </location>
</feature>
<dbReference type="GO" id="GO:0008168">
    <property type="term" value="F:methyltransferase activity"/>
    <property type="evidence" value="ECO:0007669"/>
    <property type="project" value="UniProtKB-KW"/>
</dbReference>
<dbReference type="AlphaFoldDB" id="A0AAQ3MCB8"/>
<dbReference type="InterPro" id="IPR029063">
    <property type="entry name" value="SAM-dependent_MTases_sf"/>
</dbReference>
<dbReference type="InterPro" id="IPR017805">
    <property type="entry name" value="SAM_MeTrfase_EasF-type_put"/>
</dbReference>
<dbReference type="EMBL" id="CP138592">
    <property type="protein sequence ID" value="WPH04463.1"/>
    <property type="molecule type" value="Genomic_DNA"/>
</dbReference>
<keyword evidence="2" id="KW-0808">Transferase</keyword>
<evidence type="ECO:0000256" key="1">
    <source>
        <dbReference type="ARBA" id="ARBA00022603"/>
    </source>
</evidence>
<evidence type="ECO:0000256" key="6">
    <source>
        <dbReference type="SAM" id="MobiDB-lite"/>
    </source>
</evidence>
<dbReference type="Gene3D" id="3.90.1580.10">
    <property type="entry name" value="paralog of FGE (formylglycine-generating enzyme)"/>
    <property type="match status" value="1"/>
</dbReference>
<sequence>MGSIMSGGITKAKAEQKIIDIRSDATSFELKQEITAGLKPEKEKENGEKKLPTLLLYDDAGLKLFERITYLEEYYLTGEEIKVLTEHASIIAEKIPDNSMIVELGSGNLRKVNLLLGALDKAKKHVSYYALDLMRSELERTLNEVPAYEYVKCFGLHGTYDDGLDFLKQPENAAKPKTILSLGSSIGNFPRDDAAKFLKQYIDLLGVKDRFLIGVDACEDPDRVYHAYNDREGVTHEFILNGLVHANCLLGYEAFNLTKWHVVGEYDSQNGKHRAYVVADDDVVIDGVAIRKGERVNIEESYKYNSIQMKELLHASGAQQVSHWTNQTASYGLHLLDKRSTGSMYPTKAIEYASNPVPSVEEWKQLWANWDLVTREMIPEEELHSKPIDLRNACIFYLGHIPTFFDMKIVETTGAQPTEPSYFYKIFERGIDPDVDNPDNCHAHSEIPDTWPELGEILTFQARLRERVLKLYETGQAYEDQWTGRAMWLGFEHEIMHLETLLYMLLQSDKTRSPPGVMKPDFAKLAAEAKRNAVENQWIDVPEQMISIGIDDPDNGDGPVRYFGWDIEKPSRSVRVGAIKAKARPITNEEYARYLCAVGGDRIPVSWMTVNHTNGTSNGVNGHGNGDDGFSSFLKGKAVRTVFGPVPLEYALDWPVSASYNELLGCAKYMGGRIPTHEEARSIYTYAAALKQKEASNALGKTIPAVNGHLSNNGVQETPPSNPSVNSATAANPAAADLNPNDLHVDLDDANVGFHNWHPMPVTQNGSRLAGQCDMGGLWEHTSSKLERQKGFKPMKLYPAFSEDFFDGKHNIVLGGSWATHPRLAGRTSFVNWYQPNYRYAWAGARLVQDI</sequence>
<dbReference type="InterPro" id="IPR019257">
    <property type="entry name" value="MeTrfase_dom"/>
</dbReference>